<evidence type="ECO:0000313" key="1">
    <source>
        <dbReference type="EMBL" id="WOT05360.1"/>
    </source>
</evidence>
<protein>
    <submittedName>
        <fullName evidence="1">Uncharacterized protein</fullName>
    </submittedName>
</protein>
<gene>
    <name evidence="1" type="ORF">RGE70_00605</name>
</gene>
<reference evidence="1 2" key="1">
    <citation type="submission" date="2023-10" db="EMBL/GenBank/DDBJ databases">
        <title>Complete genome sequence of Shewanella sp. DAU334.</title>
        <authorList>
            <person name="Lee Y.-S."/>
            <person name="Jeong H.-R."/>
            <person name="Hwang E.-J."/>
            <person name="Choi Y.-L."/>
            <person name="Kim G.-D."/>
        </authorList>
    </citation>
    <scope>NUCLEOTIDE SEQUENCE [LARGE SCALE GENOMIC DNA]</scope>
    <source>
        <strain evidence="1 2">DAU334</strain>
    </source>
</reference>
<dbReference type="EMBL" id="CP136522">
    <property type="protein sequence ID" value="WOT05360.1"/>
    <property type="molecule type" value="Genomic_DNA"/>
</dbReference>
<organism evidence="1 2">
    <name type="scientific">Shewanella youngdeokensis</name>
    <dbReference type="NCBI Taxonomy" id="2999068"/>
    <lineage>
        <taxon>Bacteria</taxon>
        <taxon>Pseudomonadati</taxon>
        <taxon>Pseudomonadota</taxon>
        <taxon>Gammaproteobacteria</taxon>
        <taxon>Alteromonadales</taxon>
        <taxon>Shewanellaceae</taxon>
        <taxon>Shewanella</taxon>
    </lineage>
</organism>
<name>A0ABZ0JYI8_9GAMM</name>
<evidence type="ECO:0000313" key="2">
    <source>
        <dbReference type="Proteomes" id="UP001529491"/>
    </source>
</evidence>
<dbReference type="RefSeq" id="WP_310469623.1">
    <property type="nucleotide sequence ID" value="NZ_CP136522.1"/>
</dbReference>
<dbReference type="Proteomes" id="UP001529491">
    <property type="component" value="Chromosome"/>
</dbReference>
<sequence length="49" mass="5338">MNKGLILLCCLVLISASLMTTGLTRALIDLGAFSGLLWLVLRDQNKMSE</sequence>
<proteinExistence type="predicted"/>
<keyword evidence="2" id="KW-1185">Reference proteome</keyword>
<accession>A0ABZ0JYI8</accession>